<evidence type="ECO:0000256" key="2">
    <source>
        <dbReference type="ARBA" id="ARBA00009045"/>
    </source>
</evidence>
<gene>
    <name evidence="9" type="ORF">SAMN06265337_1990</name>
</gene>
<evidence type="ECO:0000256" key="5">
    <source>
        <dbReference type="ARBA" id="ARBA00022989"/>
    </source>
</evidence>
<dbReference type="AlphaFoldDB" id="A0A212TND6"/>
<feature type="transmembrane region" description="Helical" evidence="7">
    <location>
        <begin position="12"/>
        <end position="35"/>
    </location>
</feature>
<dbReference type="RefSeq" id="WP_088843247.1">
    <property type="nucleotide sequence ID" value="NZ_FYEW01000001.1"/>
</dbReference>
<dbReference type="GO" id="GO:0004252">
    <property type="term" value="F:serine-type endopeptidase activity"/>
    <property type="evidence" value="ECO:0007669"/>
    <property type="project" value="InterPro"/>
</dbReference>
<dbReference type="PANTHER" id="PTHR43731:SF14">
    <property type="entry name" value="PRESENILIN-ASSOCIATED RHOMBOID-LIKE PROTEIN, MITOCHONDRIAL"/>
    <property type="match status" value="1"/>
</dbReference>
<comment type="subcellular location">
    <subcellularLocation>
        <location evidence="1">Membrane</location>
        <topology evidence="1">Multi-pass membrane protein</topology>
    </subcellularLocation>
</comment>
<proteinExistence type="inferred from homology"/>
<keyword evidence="5 7" id="KW-1133">Transmembrane helix</keyword>
<dbReference type="Proteomes" id="UP000198131">
    <property type="component" value="Unassembled WGS sequence"/>
</dbReference>
<reference evidence="10" key="1">
    <citation type="submission" date="2017-06" db="EMBL/GenBank/DDBJ databases">
        <authorList>
            <person name="Varghese N."/>
            <person name="Submissions S."/>
        </authorList>
    </citation>
    <scope>NUCLEOTIDE SEQUENCE [LARGE SCALE GENOMIC DNA]</scope>
    <source>
        <strain evidence="10">DSM 11116</strain>
    </source>
</reference>
<dbReference type="SUPFAM" id="SSF144091">
    <property type="entry name" value="Rhomboid-like"/>
    <property type="match status" value="1"/>
</dbReference>
<dbReference type="Gene3D" id="1.20.1540.10">
    <property type="entry name" value="Rhomboid-like"/>
    <property type="match status" value="1"/>
</dbReference>
<evidence type="ECO:0000256" key="1">
    <source>
        <dbReference type="ARBA" id="ARBA00004141"/>
    </source>
</evidence>
<name>A0A212TND6_9BACT</name>
<evidence type="ECO:0000256" key="4">
    <source>
        <dbReference type="ARBA" id="ARBA00022801"/>
    </source>
</evidence>
<feature type="transmembrane region" description="Helical" evidence="7">
    <location>
        <begin position="47"/>
        <end position="71"/>
    </location>
</feature>
<dbReference type="InterPro" id="IPR022764">
    <property type="entry name" value="Peptidase_S54_rhomboid_dom"/>
</dbReference>
<dbReference type="InterPro" id="IPR035952">
    <property type="entry name" value="Rhomboid-like_sf"/>
</dbReference>
<sequence>MFQLTPTVRNLLIANVVVFFLSLQINGQLSFLALYPIGSPLFQPWQFLTYMFMHANLGHIFSNMLGLIVFGPMLEQRWGGRRFLTFWLICGLGAGMLYNGLRTYEVQQMRHDIEVFRSEPTDINLMDFVDNNMSNYRDRYAAVARQLHATPDDTGLIQSALASMEDIYQASMSGPMVGASGALFGIMLAFAFYFPNTPLMIFPLPFPIKAKYFVVLYGLFEFYSGVQRAPGDNVAHFAHLGGLLVGLVLVLLWQRNRTRMY</sequence>
<evidence type="ECO:0000259" key="8">
    <source>
        <dbReference type="Pfam" id="PF01694"/>
    </source>
</evidence>
<feature type="transmembrane region" description="Helical" evidence="7">
    <location>
        <begin position="235"/>
        <end position="253"/>
    </location>
</feature>
<feature type="domain" description="Peptidase S54 rhomboid" evidence="8">
    <location>
        <begin position="170"/>
        <end position="252"/>
    </location>
</feature>
<evidence type="ECO:0000256" key="6">
    <source>
        <dbReference type="ARBA" id="ARBA00023136"/>
    </source>
</evidence>
<dbReference type="GO" id="GO:0016020">
    <property type="term" value="C:membrane"/>
    <property type="evidence" value="ECO:0007669"/>
    <property type="project" value="UniProtKB-SubCell"/>
</dbReference>
<dbReference type="OrthoDB" id="9807874at2"/>
<organism evidence="9 10">
    <name type="scientific">Hymenobacter gelipurpurascens</name>
    <dbReference type="NCBI Taxonomy" id="89968"/>
    <lineage>
        <taxon>Bacteria</taxon>
        <taxon>Pseudomonadati</taxon>
        <taxon>Bacteroidota</taxon>
        <taxon>Cytophagia</taxon>
        <taxon>Cytophagales</taxon>
        <taxon>Hymenobacteraceae</taxon>
        <taxon>Hymenobacter</taxon>
    </lineage>
</organism>
<evidence type="ECO:0000256" key="3">
    <source>
        <dbReference type="ARBA" id="ARBA00022692"/>
    </source>
</evidence>
<comment type="similarity">
    <text evidence="2">Belongs to the peptidase S54 family.</text>
</comment>
<accession>A0A212TND6</accession>
<dbReference type="Pfam" id="PF01694">
    <property type="entry name" value="Rhomboid"/>
    <property type="match status" value="2"/>
</dbReference>
<feature type="transmembrane region" description="Helical" evidence="7">
    <location>
        <begin position="176"/>
        <end position="194"/>
    </location>
</feature>
<dbReference type="EMBL" id="FYEW01000001">
    <property type="protein sequence ID" value="SNC67547.1"/>
    <property type="molecule type" value="Genomic_DNA"/>
</dbReference>
<feature type="transmembrane region" description="Helical" evidence="7">
    <location>
        <begin position="83"/>
        <end position="101"/>
    </location>
</feature>
<dbReference type="PANTHER" id="PTHR43731">
    <property type="entry name" value="RHOMBOID PROTEASE"/>
    <property type="match status" value="1"/>
</dbReference>
<evidence type="ECO:0000313" key="10">
    <source>
        <dbReference type="Proteomes" id="UP000198131"/>
    </source>
</evidence>
<evidence type="ECO:0000256" key="7">
    <source>
        <dbReference type="SAM" id="Phobius"/>
    </source>
</evidence>
<feature type="transmembrane region" description="Helical" evidence="7">
    <location>
        <begin position="206"/>
        <end position="223"/>
    </location>
</feature>
<feature type="domain" description="Peptidase S54 rhomboid" evidence="8">
    <location>
        <begin position="43"/>
        <end position="100"/>
    </location>
</feature>
<protein>
    <submittedName>
        <fullName evidence="9">Rhomboid family protein</fullName>
    </submittedName>
</protein>
<keyword evidence="6 7" id="KW-0472">Membrane</keyword>
<evidence type="ECO:0000313" key="9">
    <source>
        <dbReference type="EMBL" id="SNC67547.1"/>
    </source>
</evidence>
<dbReference type="InterPro" id="IPR050925">
    <property type="entry name" value="Rhomboid_protease_S54"/>
</dbReference>
<keyword evidence="4" id="KW-0378">Hydrolase</keyword>
<keyword evidence="3 7" id="KW-0812">Transmembrane</keyword>
<keyword evidence="10" id="KW-1185">Reference proteome</keyword>